<dbReference type="InterPro" id="IPR013656">
    <property type="entry name" value="PAS_4"/>
</dbReference>
<dbReference type="PROSITE" id="PS50887">
    <property type="entry name" value="GGDEF"/>
    <property type="match status" value="1"/>
</dbReference>
<dbReference type="SMART" id="SM00086">
    <property type="entry name" value="PAC"/>
    <property type="match status" value="1"/>
</dbReference>
<dbReference type="Gene3D" id="3.30.70.270">
    <property type="match status" value="1"/>
</dbReference>
<dbReference type="PROSITE" id="PS50883">
    <property type="entry name" value="EAL"/>
    <property type="match status" value="1"/>
</dbReference>
<dbReference type="NCBIfam" id="TIGR00254">
    <property type="entry name" value="GGDEF"/>
    <property type="match status" value="1"/>
</dbReference>
<dbReference type="SUPFAM" id="SSF141868">
    <property type="entry name" value="EAL domain-like"/>
    <property type="match status" value="1"/>
</dbReference>
<organism evidence="5 6">
    <name type="scientific">Cognatilysobacter xinjiangensis</name>
    <dbReference type="NCBI Taxonomy" id="546892"/>
    <lineage>
        <taxon>Bacteria</taxon>
        <taxon>Pseudomonadati</taxon>
        <taxon>Pseudomonadota</taxon>
        <taxon>Gammaproteobacteria</taxon>
        <taxon>Lysobacterales</taxon>
        <taxon>Lysobacteraceae</taxon>
        <taxon>Cognatilysobacter</taxon>
    </lineage>
</organism>
<dbReference type="InterPro" id="IPR035919">
    <property type="entry name" value="EAL_sf"/>
</dbReference>
<dbReference type="CDD" id="cd01949">
    <property type="entry name" value="GGDEF"/>
    <property type="match status" value="1"/>
</dbReference>
<dbReference type="PANTHER" id="PTHR44757">
    <property type="entry name" value="DIGUANYLATE CYCLASE DGCP"/>
    <property type="match status" value="1"/>
</dbReference>
<feature type="domain" description="PAC" evidence="2">
    <location>
        <begin position="81"/>
        <end position="134"/>
    </location>
</feature>
<evidence type="ECO:0008006" key="7">
    <source>
        <dbReference type="Google" id="ProtNLM"/>
    </source>
</evidence>
<sequence length="575" mass="63434">MRLDLDNPGLLAALLESMADHAVILMDPDGHVRLWSVGAEQLLGHPAGGMLGRPLSTVLPPEDRAAASLDAVLHAALRDGRALDIRRLVRADGTTLWADCSFSPIRERDGRLAGVITVCRDATERKRDEETMLHLARIDPLTGLAARTAFGKKLADSIAAALRVRRTMVLQVVNIDHLKRINERYGRAVGDELLREAAQRIAQLVRPTDLLARLGDDEFALLQPDVDDATAGGRMATDILEALARPFDIEGRSLSIGAGIGISVFPQDSVDAKQLLRMADVALYKVKATRRSGYHYFTEDLDRIAHRLGSDRAQLREALERRAFSLHYQPQIDTRSGRPVGMEALLRCSHPPLADHPIPEIIALAARTGMMRDLGVWCLGEACRQARAWRDLGIPPLRMCVNFRASELNDASLLDRVAEILARNGLTSGDIEIEITEQQLVEYGRPGASVLDELRAMGASLAIDDFGTGYSSLGYLAQLPVDRIKLDRSFVERVPDDRLSCTIALAVVNLAHTLELGIVAEGVETEAQARFLDSTRCEAQQGYYFSRPMDAESMTRWLLEHGRSLDAREPIARRH</sequence>
<dbReference type="InterPro" id="IPR052155">
    <property type="entry name" value="Biofilm_reg_signaling"/>
</dbReference>
<evidence type="ECO:0000259" key="1">
    <source>
        <dbReference type="PROSITE" id="PS50112"/>
    </source>
</evidence>
<proteinExistence type="predicted"/>
<dbReference type="InterPro" id="IPR043128">
    <property type="entry name" value="Rev_trsase/Diguanyl_cyclase"/>
</dbReference>
<dbReference type="InterPro" id="IPR000700">
    <property type="entry name" value="PAS-assoc_C"/>
</dbReference>
<feature type="domain" description="PAS" evidence="1">
    <location>
        <begin position="7"/>
        <end position="80"/>
    </location>
</feature>
<dbReference type="Proteomes" id="UP000643403">
    <property type="component" value="Unassembled WGS sequence"/>
</dbReference>
<dbReference type="CDD" id="cd01948">
    <property type="entry name" value="EAL"/>
    <property type="match status" value="1"/>
</dbReference>
<keyword evidence="6" id="KW-1185">Reference proteome</keyword>
<evidence type="ECO:0000259" key="3">
    <source>
        <dbReference type="PROSITE" id="PS50883"/>
    </source>
</evidence>
<dbReference type="RefSeq" id="WP_189446968.1">
    <property type="nucleotide sequence ID" value="NZ_BMXY01000001.1"/>
</dbReference>
<dbReference type="InterPro" id="IPR029787">
    <property type="entry name" value="Nucleotide_cyclase"/>
</dbReference>
<accession>A0ABQ3BTB5</accession>
<dbReference type="SMART" id="SM00091">
    <property type="entry name" value="PAS"/>
    <property type="match status" value="1"/>
</dbReference>
<dbReference type="NCBIfam" id="TIGR00229">
    <property type="entry name" value="sensory_box"/>
    <property type="match status" value="1"/>
</dbReference>
<dbReference type="PROSITE" id="PS50113">
    <property type="entry name" value="PAC"/>
    <property type="match status" value="1"/>
</dbReference>
<evidence type="ECO:0000313" key="5">
    <source>
        <dbReference type="EMBL" id="GGZ56098.1"/>
    </source>
</evidence>
<dbReference type="InterPro" id="IPR001610">
    <property type="entry name" value="PAC"/>
</dbReference>
<dbReference type="PROSITE" id="PS50112">
    <property type="entry name" value="PAS"/>
    <property type="match status" value="1"/>
</dbReference>
<dbReference type="InterPro" id="IPR035965">
    <property type="entry name" value="PAS-like_dom_sf"/>
</dbReference>
<name>A0ABQ3BTB5_9GAMM</name>
<dbReference type="Pfam" id="PF08448">
    <property type="entry name" value="PAS_4"/>
    <property type="match status" value="1"/>
</dbReference>
<reference evidence="6" key="1">
    <citation type="journal article" date="2019" name="Int. J. Syst. Evol. Microbiol.">
        <title>The Global Catalogue of Microorganisms (GCM) 10K type strain sequencing project: providing services to taxonomists for standard genome sequencing and annotation.</title>
        <authorList>
            <consortium name="The Broad Institute Genomics Platform"/>
            <consortium name="The Broad Institute Genome Sequencing Center for Infectious Disease"/>
            <person name="Wu L."/>
            <person name="Ma J."/>
        </authorList>
    </citation>
    <scope>NUCLEOTIDE SEQUENCE [LARGE SCALE GENOMIC DNA]</scope>
    <source>
        <strain evidence="6">KCTC 22558</strain>
    </source>
</reference>
<gene>
    <name evidence="5" type="ORF">GCM10008101_06890</name>
</gene>
<comment type="caution">
    <text evidence="5">The sequence shown here is derived from an EMBL/GenBank/DDBJ whole genome shotgun (WGS) entry which is preliminary data.</text>
</comment>
<dbReference type="CDD" id="cd00130">
    <property type="entry name" value="PAS"/>
    <property type="match status" value="1"/>
</dbReference>
<feature type="domain" description="GGDEF" evidence="4">
    <location>
        <begin position="166"/>
        <end position="299"/>
    </location>
</feature>
<dbReference type="SMART" id="SM00052">
    <property type="entry name" value="EAL"/>
    <property type="match status" value="1"/>
</dbReference>
<dbReference type="EMBL" id="BMXY01000001">
    <property type="protein sequence ID" value="GGZ56098.1"/>
    <property type="molecule type" value="Genomic_DNA"/>
</dbReference>
<dbReference type="Pfam" id="PF00563">
    <property type="entry name" value="EAL"/>
    <property type="match status" value="1"/>
</dbReference>
<dbReference type="InterPro" id="IPR000014">
    <property type="entry name" value="PAS"/>
</dbReference>
<dbReference type="PANTHER" id="PTHR44757:SF2">
    <property type="entry name" value="BIOFILM ARCHITECTURE MAINTENANCE PROTEIN MBAA"/>
    <property type="match status" value="1"/>
</dbReference>
<evidence type="ECO:0000259" key="4">
    <source>
        <dbReference type="PROSITE" id="PS50887"/>
    </source>
</evidence>
<evidence type="ECO:0000313" key="6">
    <source>
        <dbReference type="Proteomes" id="UP000643403"/>
    </source>
</evidence>
<feature type="domain" description="EAL" evidence="3">
    <location>
        <begin position="308"/>
        <end position="562"/>
    </location>
</feature>
<dbReference type="InterPro" id="IPR000160">
    <property type="entry name" value="GGDEF_dom"/>
</dbReference>
<dbReference type="SUPFAM" id="SSF55785">
    <property type="entry name" value="PYP-like sensor domain (PAS domain)"/>
    <property type="match status" value="1"/>
</dbReference>
<dbReference type="Pfam" id="PF00990">
    <property type="entry name" value="GGDEF"/>
    <property type="match status" value="1"/>
</dbReference>
<protein>
    <recommendedName>
        <fullName evidence="7">PAS domain S-box-containing protein/diguanylate cyclase (GGDEF) domain-containing protein</fullName>
    </recommendedName>
</protein>
<evidence type="ECO:0000259" key="2">
    <source>
        <dbReference type="PROSITE" id="PS50113"/>
    </source>
</evidence>
<dbReference type="InterPro" id="IPR001633">
    <property type="entry name" value="EAL_dom"/>
</dbReference>
<dbReference type="SMART" id="SM00267">
    <property type="entry name" value="GGDEF"/>
    <property type="match status" value="1"/>
</dbReference>
<dbReference type="SUPFAM" id="SSF55073">
    <property type="entry name" value="Nucleotide cyclase"/>
    <property type="match status" value="1"/>
</dbReference>
<dbReference type="Gene3D" id="3.20.20.450">
    <property type="entry name" value="EAL domain"/>
    <property type="match status" value="1"/>
</dbReference>
<dbReference type="Gene3D" id="3.30.450.20">
    <property type="entry name" value="PAS domain"/>
    <property type="match status" value="1"/>
</dbReference>